<feature type="transmembrane region" description="Helical" evidence="1">
    <location>
        <begin position="158"/>
        <end position="184"/>
    </location>
</feature>
<keyword evidence="1" id="KW-1133">Transmembrane helix</keyword>
<dbReference type="Gene3D" id="1.20.1250.20">
    <property type="entry name" value="MFS general substrate transporter like domains"/>
    <property type="match status" value="1"/>
</dbReference>
<gene>
    <name evidence="2" type="ORF">BJY01DRAFT_250737</name>
</gene>
<protein>
    <recommendedName>
        <fullName evidence="4">Major facilitator superfamily domain-containing protein</fullName>
    </recommendedName>
</protein>
<keyword evidence="1" id="KW-0472">Membrane</keyword>
<name>A0ABR4JG42_9EURO</name>
<evidence type="ECO:0000256" key="1">
    <source>
        <dbReference type="SAM" id="Phobius"/>
    </source>
</evidence>
<dbReference type="SUPFAM" id="SSF103473">
    <property type="entry name" value="MFS general substrate transporter"/>
    <property type="match status" value="1"/>
</dbReference>
<sequence length="213" mass="23478">MPIEAADDASTTVAKYKVNEPLFLHERGTSLMVQNSCQSIIAAVYVLFAGPIAGATGVGWWYGLGACLSGLALIFAFFLVPDTKYNGPISSFQEAAAKTGDRASSLDDTAMDFVTERPPLDYDRHSQRTLRSDMRLWVDKPQWLKAVRMIKDSTFTMVLFSNVFWAMLLNGLVLGVKVAISAVYSTILVSHPYNWALCDFYSNLTGLNTALSR</sequence>
<reference evidence="2 3" key="1">
    <citation type="submission" date="2024-07" db="EMBL/GenBank/DDBJ databases">
        <title>Section-level genome sequencing and comparative genomics of Aspergillus sections Usti and Cavernicolus.</title>
        <authorList>
            <consortium name="Lawrence Berkeley National Laboratory"/>
            <person name="Nybo J.L."/>
            <person name="Vesth T.C."/>
            <person name="Theobald S."/>
            <person name="Frisvad J.C."/>
            <person name="Larsen T.O."/>
            <person name="Kjaerboelling I."/>
            <person name="Rothschild-Mancinelli K."/>
            <person name="Lyhne E.K."/>
            <person name="Kogle M.E."/>
            <person name="Barry K."/>
            <person name="Clum A."/>
            <person name="Na H."/>
            <person name="Ledsgaard L."/>
            <person name="Lin J."/>
            <person name="Lipzen A."/>
            <person name="Kuo A."/>
            <person name="Riley R."/>
            <person name="Mondo S."/>
            <person name="Labutti K."/>
            <person name="Haridas S."/>
            <person name="Pangalinan J."/>
            <person name="Salamov A.A."/>
            <person name="Simmons B.A."/>
            <person name="Magnuson J.K."/>
            <person name="Chen J."/>
            <person name="Drula E."/>
            <person name="Henrissat B."/>
            <person name="Wiebenga A."/>
            <person name="Lubbers R.J."/>
            <person name="Gomes A.C."/>
            <person name="Makela M.R."/>
            <person name="Stajich J."/>
            <person name="Grigoriev I.V."/>
            <person name="Mortensen U.H."/>
            <person name="De Vries R.P."/>
            <person name="Baker S.E."/>
            <person name="Andersen M.R."/>
        </authorList>
    </citation>
    <scope>NUCLEOTIDE SEQUENCE [LARGE SCALE GENOMIC DNA]</scope>
    <source>
        <strain evidence="2 3">CBS 123904</strain>
    </source>
</reference>
<comment type="caution">
    <text evidence="2">The sequence shown here is derived from an EMBL/GenBank/DDBJ whole genome shotgun (WGS) entry which is preliminary data.</text>
</comment>
<evidence type="ECO:0008006" key="4">
    <source>
        <dbReference type="Google" id="ProtNLM"/>
    </source>
</evidence>
<dbReference type="InterPro" id="IPR036259">
    <property type="entry name" value="MFS_trans_sf"/>
</dbReference>
<organism evidence="2 3">
    <name type="scientific">Aspergillus pseudoustus</name>
    <dbReference type="NCBI Taxonomy" id="1810923"/>
    <lineage>
        <taxon>Eukaryota</taxon>
        <taxon>Fungi</taxon>
        <taxon>Dikarya</taxon>
        <taxon>Ascomycota</taxon>
        <taxon>Pezizomycotina</taxon>
        <taxon>Eurotiomycetes</taxon>
        <taxon>Eurotiomycetidae</taxon>
        <taxon>Eurotiales</taxon>
        <taxon>Aspergillaceae</taxon>
        <taxon>Aspergillus</taxon>
        <taxon>Aspergillus subgen. Nidulantes</taxon>
    </lineage>
</organism>
<dbReference type="Proteomes" id="UP001610446">
    <property type="component" value="Unassembled WGS sequence"/>
</dbReference>
<evidence type="ECO:0000313" key="3">
    <source>
        <dbReference type="Proteomes" id="UP001610446"/>
    </source>
</evidence>
<feature type="transmembrane region" description="Helical" evidence="1">
    <location>
        <begin position="60"/>
        <end position="80"/>
    </location>
</feature>
<keyword evidence="3" id="KW-1185">Reference proteome</keyword>
<dbReference type="EMBL" id="JBFXLU010000139">
    <property type="protein sequence ID" value="KAL2838999.1"/>
    <property type="molecule type" value="Genomic_DNA"/>
</dbReference>
<keyword evidence="1" id="KW-0812">Transmembrane</keyword>
<proteinExistence type="predicted"/>
<evidence type="ECO:0000313" key="2">
    <source>
        <dbReference type="EMBL" id="KAL2838999.1"/>
    </source>
</evidence>
<accession>A0ABR4JG42</accession>